<reference evidence="2 3" key="1">
    <citation type="submission" date="2017-09" db="EMBL/GenBank/DDBJ databases">
        <title>Large-scale bioinformatics analysis of Bacillus genomes uncovers conserved roles of natural products in bacterial physiology.</title>
        <authorList>
            <consortium name="Agbiome Team Llc"/>
            <person name="Bleich R.M."/>
            <person name="Grubbs K.J."/>
            <person name="Santa Maria K.C."/>
            <person name="Allen S.E."/>
            <person name="Farag S."/>
            <person name="Shank E.A."/>
            <person name="Bowers A."/>
        </authorList>
    </citation>
    <scope>NUCLEOTIDE SEQUENCE [LARGE SCALE GENOMIC DNA]</scope>
    <source>
        <strain evidence="2 3">AFS044295</strain>
    </source>
</reference>
<dbReference type="RefSeq" id="WP_098816187.1">
    <property type="nucleotide sequence ID" value="NZ_NUSP01000047.1"/>
</dbReference>
<evidence type="ECO:0000313" key="2">
    <source>
        <dbReference type="EMBL" id="PHD55757.1"/>
    </source>
</evidence>
<comment type="caution">
    <text evidence="2">The sequence shown here is derived from an EMBL/GenBank/DDBJ whole genome shotgun (WGS) entry which is preliminary data.</text>
</comment>
<accession>A0A2C4PSF5</accession>
<proteinExistence type="predicted"/>
<sequence length="119" mass="14374">MKYAVYLGVELMETHEDYFKACEEAQQLTKDTGIIHWAMPIQETKWSGQRIKAHIRYVEDSEKKIMKLESDYINAQESLRKIIERIEREKESKRKMQEELYDHGGWMIYDGEWVEVEKQ</sequence>
<evidence type="ECO:0000256" key="1">
    <source>
        <dbReference type="SAM" id="Coils"/>
    </source>
</evidence>
<gene>
    <name evidence="2" type="ORF">COF57_29415</name>
</gene>
<evidence type="ECO:0000313" key="3">
    <source>
        <dbReference type="Proteomes" id="UP000223364"/>
    </source>
</evidence>
<keyword evidence="1" id="KW-0175">Coiled coil</keyword>
<name>A0A2C4PSF5_9BACI</name>
<feature type="coiled-coil region" evidence="1">
    <location>
        <begin position="58"/>
        <end position="103"/>
    </location>
</feature>
<organism evidence="2 3">
    <name type="scientific">Bacillus wiedmannii</name>
    <dbReference type="NCBI Taxonomy" id="1890302"/>
    <lineage>
        <taxon>Bacteria</taxon>
        <taxon>Bacillati</taxon>
        <taxon>Bacillota</taxon>
        <taxon>Bacilli</taxon>
        <taxon>Bacillales</taxon>
        <taxon>Bacillaceae</taxon>
        <taxon>Bacillus</taxon>
        <taxon>Bacillus cereus group</taxon>
    </lineage>
</organism>
<dbReference type="EMBL" id="NUSP01000047">
    <property type="protein sequence ID" value="PHD55757.1"/>
    <property type="molecule type" value="Genomic_DNA"/>
</dbReference>
<dbReference type="AlphaFoldDB" id="A0A2C4PSF5"/>
<dbReference type="Proteomes" id="UP000223364">
    <property type="component" value="Unassembled WGS sequence"/>
</dbReference>
<protein>
    <submittedName>
        <fullName evidence="2">Uncharacterized protein</fullName>
    </submittedName>
</protein>